<dbReference type="Pfam" id="PF04290">
    <property type="entry name" value="DctQ"/>
    <property type="match status" value="1"/>
</dbReference>
<keyword evidence="7 9" id="KW-0472">Membrane</keyword>
<protein>
    <recommendedName>
        <fullName evidence="9">TRAP transporter small permease protein</fullName>
    </recommendedName>
</protein>
<feature type="domain" description="Tripartite ATP-independent periplasmic transporters DctQ component" evidence="10">
    <location>
        <begin position="40"/>
        <end position="166"/>
    </location>
</feature>
<evidence type="ECO:0000313" key="12">
    <source>
        <dbReference type="Proteomes" id="UP000235346"/>
    </source>
</evidence>
<evidence type="ECO:0000256" key="1">
    <source>
        <dbReference type="ARBA" id="ARBA00004429"/>
    </source>
</evidence>
<sequence>MRTLTTDYLARPAGRLYRASRLLAAIEQGLCSGLIIAFSVLLIVNVIARYAFSSPIFFAEELAVYILVWMAFLAISVSIHHDQHVRLTMLIGSLPAGMQRACYWLTELICLAILATLLWYSIGWIRSPSVAYDIAITLDWPKWHFYLIVPIFCASAIFHILARLPDRTRTVFVLASDDEE</sequence>
<feature type="transmembrane region" description="Helical" evidence="9">
    <location>
        <begin position="21"/>
        <end position="50"/>
    </location>
</feature>
<dbReference type="PANTHER" id="PTHR35011:SF2">
    <property type="entry name" value="2,3-DIKETO-L-GULONATE TRAP TRANSPORTER SMALL PERMEASE PROTEIN YIAM"/>
    <property type="match status" value="1"/>
</dbReference>
<evidence type="ECO:0000256" key="8">
    <source>
        <dbReference type="ARBA" id="ARBA00038436"/>
    </source>
</evidence>
<evidence type="ECO:0000256" key="6">
    <source>
        <dbReference type="ARBA" id="ARBA00022989"/>
    </source>
</evidence>
<evidence type="ECO:0000313" key="11">
    <source>
        <dbReference type="EMBL" id="PMR67459.1"/>
    </source>
</evidence>
<keyword evidence="5 9" id="KW-0812">Transmembrane</keyword>
<comment type="function">
    <text evidence="9">Part of the tripartite ATP-independent periplasmic (TRAP) transport system.</text>
</comment>
<dbReference type="Proteomes" id="UP000235346">
    <property type="component" value="Unassembled WGS sequence"/>
</dbReference>
<evidence type="ECO:0000256" key="5">
    <source>
        <dbReference type="ARBA" id="ARBA00022692"/>
    </source>
</evidence>
<keyword evidence="3" id="KW-1003">Cell membrane</keyword>
<dbReference type="InterPro" id="IPR007387">
    <property type="entry name" value="TRAP_DctQ"/>
</dbReference>
<evidence type="ECO:0000256" key="2">
    <source>
        <dbReference type="ARBA" id="ARBA00022448"/>
    </source>
</evidence>
<accession>A0A2N7TH13</accession>
<keyword evidence="4 9" id="KW-0997">Cell inner membrane</keyword>
<dbReference type="InterPro" id="IPR055348">
    <property type="entry name" value="DctQ"/>
</dbReference>
<dbReference type="RefSeq" id="WP_102629475.1">
    <property type="nucleotide sequence ID" value="NZ_PDOH01000056.1"/>
</dbReference>
<evidence type="ECO:0000256" key="9">
    <source>
        <dbReference type="RuleBase" id="RU369079"/>
    </source>
</evidence>
<feature type="transmembrane region" description="Helical" evidence="9">
    <location>
        <begin position="62"/>
        <end position="80"/>
    </location>
</feature>
<feature type="transmembrane region" description="Helical" evidence="9">
    <location>
        <begin position="101"/>
        <end position="123"/>
    </location>
</feature>
<dbReference type="AlphaFoldDB" id="A0A2N7TH13"/>
<keyword evidence="2 9" id="KW-0813">Transport</keyword>
<comment type="similarity">
    <text evidence="8 9">Belongs to the TRAP transporter small permease family.</text>
</comment>
<comment type="caution">
    <text evidence="11">The sequence shown here is derived from an EMBL/GenBank/DDBJ whole genome shotgun (WGS) entry which is preliminary data.</text>
</comment>
<dbReference type="GO" id="GO:0022857">
    <property type="term" value="F:transmembrane transporter activity"/>
    <property type="evidence" value="ECO:0007669"/>
    <property type="project" value="UniProtKB-UniRule"/>
</dbReference>
<organism evidence="11 12">
    <name type="scientific">Halomonas heilongjiangensis</name>
    <dbReference type="NCBI Taxonomy" id="1387883"/>
    <lineage>
        <taxon>Bacteria</taxon>
        <taxon>Pseudomonadati</taxon>
        <taxon>Pseudomonadota</taxon>
        <taxon>Gammaproteobacteria</taxon>
        <taxon>Oceanospirillales</taxon>
        <taxon>Halomonadaceae</taxon>
        <taxon>Halomonas</taxon>
    </lineage>
</organism>
<dbReference type="PANTHER" id="PTHR35011">
    <property type="entry name" value="2,3-DIKETO-L-GULONATE TRAP TRANSPORTER SMALL PERMEASE PROTEIN YIAM"/>
    <property type="match status" value="1"/>
</dbReference>
<evidence type="ECO:0000259" key="10">
    <source>
        <dbReference type="Pfam" id="PF04290"/>
    </source>
</evidence>
<dbReference type="EMBL" id="PNRE01000090">
    <property type="protein sequence ID" value="PMR67459.1"/>
    <property type="molecule type" value="Genomic_DNA"/>
</dbReference>
<keyword evidence="6 9" id="KW-1133">Transmembrane helix</keyword>
<feature type="transmembrane region" description="Helical" evidence="9">
    <location>
        <begin position="143"/>
        <end position="162"/>
    </location>
</feature>
<reference evidence="11 12" key="1">
    <citation type="submission" date="2018-01" db="EMBL/GenBank/DDBJ databases">
        <title>Halomonas endophytica sp. nov., isolated from storage liquid in the stems of Populus euphratica.</title>
        <authorList>
            <person name="Chen C."/>
        </authorList>
    </citation>
    <scope>NUCLEOTIDE SEQUENCE [LARGE SCALE GENOMIC DNA]</scope>
    <source>
        <strain evidence="11 12">DSM 26881</strain>
    </source>
</reference>
<name>A0A2N7TH13_9GAMM</name>
<evidence type="ECO:0000256" key="4">
    <source>
        <dbReference type="ARBA" id="ARBA00022519"/>
    </source>
</evidence>
<evidence type="ECO:0000256" key="3">
    <source>
        <dbReference type="ARBA" id="ARBA00022475"/>
    </source>
</evidence>
<comment type="subunit">
    <text evidence="9">The complex comprises the extracytoplasmic solute receptor protein and the two transmembrane proteins.</text>
</comment>
<dbReference type="GO" id="GO:0005886">
    <property type="term" value="C:plasma membrane"/>
    <property type="evidence" value="ECO:0007669"/>
    <property type="project" value="UniProtKB-SubCell"/>
</dbReference>
<dbReference type="GO" id="GO:0015740">
    <property type="term" value="P:C4-dicarboxylate transport"/>
    <property type="evidence" value="ECO:0007669"/>
    <property type="project" value="TreeGrafter"/>
</dbReference>
<keyword evidence="12" id="KW-1185">Reference proteome</keyword>
<proteinExistence type="inferred from homology"/>
<comment type="subcellular location">
    <subcellularLocation>
        <location evidence="1 9">Cell inner membrane</location>
        <topology evidence="1 9">Multi-pass membrane protein</topology>
    </subcellularLocation>
</comment>
<dbReference type="OrthoDB" id="4964541at2"/>
<evidence type="ECO:0000256" key="7">
    <source>
        <dbReference type="ARBA" id="ARBA00023136"/>
    </source>
</evidence>
<gene>
    <name evidence="11" type="ORF">C1H66_19170</name>
</gene>